<gene>
    <name evidence="14" type="ORF">HDU87_002801</name>
</gene>
<evidence type="ECO:0000256" key="6">
    <source>
        <dbReference type="ARBA" id="ARBA00022964"/>
    </source>
</evidence>
<dbReference type="Pfam" id="PF13661">
    <property type="entry name" value="2OG-FeII_Oxy_4"/>
    <property type="match status" value="1"/>
</dbReference>
<dbReference type="SMART" id="SM00702">
    <property type="entry name" value="P4Hc"/>
    <property type="match status" value="1"/>
</dbReference>
<evidence type="ECO:0000256" key="4">
    <source>
        <dbReference type="ARBA" id="ARBA00022723"/>
    </source>
</evidence>
<keyword evidence="8" id="KW-0408">Iron</keyword>
<evidence type="ECO:0000313" key="14">
    <source>
        <dbReference type="EMBL" id="KAJ3179595.1"/>
    </source>
</evidence>
<dbReference type="Proteomes" id="UP001212152">
    <property type="component" value="Unassembled WGS sequence"/>
</dbReference>
<reference evidence="14" key="1">
    <citation type="submission" date="2020-05" db="EMBL/GenBank/DDBJ databases">
        <title>Phylogenomic resolution of chytrid fungi.</title>
        <authorList>
            <person name="Stajich J.E."/>
            <person name="Amses K."/>
            <person name="Simmons R."/>
            <person name="Seto K."/>
            <person name="Myers J."/>
            <person name="Bonds A."/>
            <person name="Quandt C.A."/>
            <person name="Barry K."/>
            <person name="Liu P."/>
            <person name="Grigoriev I."/>
            <person name="Longcore J.E."/>
            <person name="James T.Y."/>
        </authorList>
    </citation>
    <scope>NUCLEOTIDE SEQUENCE</scope>
    <source>
        <strain evidence="14">JEL0379</strain>
    </source>
</reference>
<proteinExistence type="inferred from homology"/>
<evidence type="ECO:0000256" key="11">
    <source>
        <dbReference type="ARBA" id="ARBA00051966"/>
    </source>
</evidence>
<comment type="subcellular location">
    <subcellularLocation>
        <location evidence="2">Nucleus</location>
    </subcellularLocation>
</comment>
<dbReference type="GO" id="GO:0031543">
    <property type="term" value="F:peptidyl-proline dioxygenase activity"/>
    <property type="evidence" value="ECO:0007669"/>
    <property type="project" value="UniProtKB-ARBA"/>
</dbReference>
<evidence type="ECO:0000256" key="3">
    <source>
        <dbReference type="ARBA" id="ARBA00007443"/>
    </source>
</evidence>
<evidence type="ECO:0000256" key="10">
    <source>
        <dbReference type="ARBA" id="ARBA00047444"/>
    </source>
</evidence>
<evidence type="ECO:0000259" key="13">
    <source>
        <dbReference type="PROSITE" id="PS51471"/>
    </source>
</evidence>
<dbReference type="Pfam" id="PF10637">
    <property type="entry name" value="Ofd1_CTDD"/>
    <property type="match status" value="1"/>
</dbReference>
<sequence>MTRKAPDDAVAPDAKRQKQLVGTDAAPSHVFRDDLLSPASVASYAAQFASSTPYLHCVMNDLVSDALLRKVRTEITSALHFTVKETDIYKVHQTGDLANLDGLPADELAQLSSLFELRNALYSQSFRDFLAAVTGCGPLSGKKADMSINTYTAGCHLLNHDDVIGSRRVSYILYLPDPDEPWPASNGGALELYPVVEKGTPAVEPTVSIPPKWNQFVMFTVQPGHSFHSVEEVVVDKARLSVSGWFHVPQEGEEGYDAERDKGEAPASLDQLQEGVASPFVPYSTDNAEPAALSAADIEFLREFINPTYLDPQQLAEVADLLLKDSSIQLMEFLNKDLAKKIERAVIASDKDCGLLADKLPPHGVGKRDGWTVAGPPHKLRYATLDSSPLSSDAAKSTSPDVATAQLFADLSHRLFPSAAFRNWLLAVTHLPASGSRGIARRFRPGLDYTLAWSDSIRVLDATLCLAPRPTSDADDVWLSDEVGGYECYMAPHEGEEDAAVYKQMDEDGALLTLSAGWNVLALVVRDEGLMRFVKYVSAAAPASRWDVAFEYEIPPVEEDSDEE</sequence>
<protein>
    <recommendedName>
        <fullName evidence="12">uS12 prolyl 3,4-dihydroxylase</fullName>
    </recommendedName>
</protein>
<dbReference type="GO" id="GO:0031418">
    <property type="term" value="F:L-ascorbic acid binding"/>
    <property type="evidence" value="ECO:0007669"/>
    <property type="project" value="UniProtKB-KW"/>
</dbReference>
<keyword evidence="9" id="KW-0539">Nucleus</keyword>
<dbReference type="InterPro" id="IPR005123">
    <property type="entry name" value="Oxoglu/Fe-dep_dioxygenase_dom"/>
</dbReference>
<dbReference type="GO" id="GO:0010604">
    <property type="term" value="P:positive regulation of macromolecule metabolic process"/>
    <property type="evidence" value="ECO:0007669"/>
    <property type="project" value="UniProtKB-ARBA"/>
</dbReference>
<evidence type="ECO:0000256" key="2">
    <source>
        <dbReference type="ARBA" id="ARBA00004123"/>
    </source>
</evidence>
<evidence type="ECO:0000256" key="7">
    <source>
        <dbReference type="ARBA" id="ARBA00023002"/>
    </source>
</evidence>
<keyword evidence="6" id="KW-0223">Dioxygenase</keyword>
<dbReference type="EMBL" id="JADGJQ010000020">
    <property type="protein sequence ID" value="KAJ3179595.1"/>
    <property type="molecule type" value="Genomic_DNA"/>
</dbReference>
<comment type="cofactor">
    <cofactor evidence="1">
        <name>L-ascorbate</name>
        <dbReference type="ChEBI" id="CHEBI:38290"/>
    </cofactor>
</comment>
<dbReference type="InterPro" id="IPR039558">
    <property type="entry name" value="TPA1/OFD1_N"/>
</dbReference>
<dbReference type="PROSITE" id="PS51471">
    <property type="entry name" value="FE2OG_OXY"/>
    <property type="match status" value="1"/>
</dbReference>
<keyword evidence="15" id="KW-1185">Reference proteome</keyword>
<evidence type="ECO:0000256" key="8">
    <source>
        <dbReference type="ARBA" id="ARBA00023004"/>
    </source>
</evidence>
<dbReference type="AlphaFoldDB" id="A0AAD5XN37"/>
<comment type="catalytic activity">
    <reaction evidence="11">
        <text>[ribosomal protein uS12]-(3S)-3-hydroxy-L-proline + 2-oxoglutarate + O2 = [ribosomal protein uS12]-(3S)-3,4-dihydroxy-L-proline + succinate + CO2</text>
        <dbReference type="Rhea" id="RHEA:54160"/>
        <dbReference type="Rhea" id="RHEA-COMP:13817"/>
        <dbReference type="Rhea" id="RHEA-COMP:13818"/>
        <dbReference type="ChEBI" id="CHEBI:15379"/>
        <dbReference type="ChEBI" id="CHEBI:16526"/>
        <dbReference type="ChEBI" id="CHEBI:16810"/>
        <dbReference type="ChEBI" id="CHEBI:30031"/>
        <dbReference type="ChEBI" id="CHEBI:85428"/>
        <dbReference type="ChEBI" id="CHEBI:138052"/>
    </reaction>
</comment>
<keyword evidence="4" id="KW-0479">Metal-binding</keyword>
<dbReference type="GO" id="GO:0005634">
    <property type="term" value="C:nucleus"/>
    <property type="evidence" value="ECO:0007669"/>
    <property type="project" value="UniProtKB-SubCell"/>
</dbReference>
<comment type="similarity">
    <text evidence="3">Belongs to the TPA1 family.</text>
</comment>
<dbReference type="PANTHER" id="PTHR12117">
    <property type="entry name" value="HISTONE ACETYLTRANSFERASE COMPLEX"/>
    <property type="match status" value="1"/>
</dbReference>
<keyword evidence="5" id="KW-0847">Vitamin C</keyword>
<comment type="catalytic activity">
    <reaction evidence="10">
        <text>[ribosomal protein uS12]-L-proline + 2-oxoglutarate + O2 = [ribosomal protein uS12]-(3S)-3-hydroxy-L-proline + succinate + CO2</text>
        <dbReference type="Rhea" id="RHEA:54156"/>
        <dbReference type="Rhea" id="RHEA-COMP:13816"/>
        <dbReference type="Rhea" id="RHEA-COMP:13818"/>
        <dbReference type="ChEBI" id="CHEBI:15379"/>
        <dbReference type="ChEBI" id="CHEBI:16526"/>
        <dbReference type="ChEBI" id="CHEBI:16810"/>
        <dbReference type="ChEBI" id="CHEBI:30031"/>
        <dbReference type="ChEBI" id="CHEBI:50342"/>
        <dbReference type="ChEBI" id="CHEBI:85428"/>
    </reaction>
</comment>
<dbReference type="PANTHER" id="PTHR12117:SF0">
    <property type="entry name" value="PROLYL 3-HYDROXYLASE OGFOD1"/>
    <property type="match status" value="1"/>
</dbReference>
<comment type="caution">
    <text evidence="14">The sequence shown here is derived from an EMBL/GenBank/DDBJ whole genome shotgun (WGS) entry which is preliminary data.</text>
</comment>
<dbReference type="GO" id="GO:0005737">
    <property type="term" value="C:cytoplasm"/>
    <property type="evidence" value="ECO:0007669"/>
    <property type="project" value="TreeGrafter"/>
</dbReference>
<dbReference type="InterPro" id="IPR019601">
    <property type="entry name" value="Oxoglutarate/Fe-dep_Oase_C"/>
</dbReference>
<dbReference type="Gene3D" id="2.60.120.620">
    <property type="entry name" value="q2cbj1_9rhob like domain"/>
    <property type="match status" value="1"/>
</dbReference>
<dbReference type="InterPro" id="IPR043044">
    <property type="entry name" value="TPA1/Ofd1_C"/>
</dbReference>
<dbReference type="InterPro" id="IPR006620">
    <property type="entry name" value="Pro_4_hyd_alph"/>
</dbReference>
<evidence type="ECO:0000256" key="9">
    <source>
        <dbReference type="ARBA" id="ARBA00023242"/>
    </source>
</evidence>
<feature type="domain" description="Fe2OG dioxygenase" evidence="13">
    <location>
        <begin position="142"/>
        <end position="248"/>
    </location>
</feature>
<name>A0AAD5XN37_9FUNG</name>
<organism evidence="14 15">
    <name type="scientific">Geranomyces variabilis</name>
    <dbReference type="NCBI Taxonomy" id="109894"/>
    <lineage>
        <taxon>Eukaryota</taxon>
        <taxon>Fungi</taxon>
        <taxon>Fungi incertae sedis</taxon>
        <taxon>Chytridiomycota</taxon>
        <taxon>Chytridiomycota incertae sedis</taxon>
        <taxon>Chytridiomycetes</taxon>
        <taxon>Spizellomycetales</taxon>
        <taxon>Powellomycetaceae</taxon>
        <taxon>Geranomyces</taxon>
    </lineage>
</organism>
<accession>A0AAD5XN37</accession>
<keyword evidence="7" id="KW-0560">Oxidoreductase</keyword>
<evidence type="ECO:0000256" key="12">
    <source>
        <dbReference type="ARBA" id="ARBA00081607"/>
    </source>
</evidence>
<dbReference type="InterPro" id="IPR051842">
    <property type="entry name" value="uS12_prolyl_hydroxylase"/>
</dbReference>
<evidence type="ECO:0000256" key="5">
    <source>
        <dbReference type="ARBA" id="ARBA00022896"/>
    </source>
</evidence>
<dbReference type="GO" id="GO:0006449">
    <property type="term" value="P:regulation of translational termination"/>
    <property type="evidence" value="ECO:0007669"/>
    <property type="project" value="TreeGrafter"/>
</dbReference>
<evidence type="ECO:0000256" key="1">
    <source>
        <dbReference type="ARBA" id="ARBA00001961"/>
    </source>
</evidence>
<dbReference type="GO" id="GO:0009896">
    <property type="term" value="P:positive regulation of catabolic process"/>
    <property type="evidence" value="ECO:0007669"/>
    <property type="project" value="UniProtKB-ARBA"/>
</dbReference>
<dbReference type="Gene3D" id="3.60.130.20">
    <property type="entry name" value="Oxoglutarate/iron-dependent oxygenase, C-terminal degradation domain"/>
    <property type="match status" value="1"/>
</dbReference>
<evidence type="ECO:0000313" key="15">
    <source>
        <dbReference type="Proteomes" id="UP001212152"/>
    </source>
</evidence>
<dbReference type="FunFam" id="2.60.120.620:FF:000014">
    <property type="entry name" value="Prolyl 3,4-dihydroxylase TPA1"/>
    <property type="match status" value="1"/>
</dbReference>
<dbReference type="GO" id="GO:0005506">
    <property type="term" value="F:iron ion binding"/>
    <property type="evidence" value="ECO:0007669"/>
    <property type="project" value="InterPro"/>
</dbReference>